<evidence type="ECO:0000313" key="3">
    <source>
        <dbReference type="Proteomes" id="UP001172778"/>
    </source>
</evidence>
<dbReference type="InterPro" id="IPR038158">
    <property type="entry name" value="H-NOX_domain_sf"/>
</dbReference>
<organism evidence="2 3">
    <name type="scientific">Parachitinimonas caeni</name>
    <dbReference type="NCBI Taxonomy" id="3031301"/>
    <lineage>
        <taxon>Bacteria</taxon>
        <taxon>Pseudomonadati</taxon>
        <taxon>Pseudomonadota</taxon>
        <taxon>Betaproteobacteria</taxon>
        <taxon>Neisseriales</taxon>
        <taxon>Chitinibacteraceae</taxon>
        <taxon>Parachitinimonas</taxon>
    </lineage>
</organism>
<comment type="caution">
    <text evidence="2">The sequence shown here is derived from an EMBL/GenBank/DDBJ whole genome shotgun (WGS) entry which is preliminary data.</text>
</comment>
<evidence type="ECO:0000313" key="2">
    <source>
        <dbReference type="EMBL" id="MDK2122779.1"/>
    </source>
</evidence>
<dbReference type="Proteomes" id="UP001172778">
    <property type="component" value="Unassembled WGS sequence"/>
</dbReference>
<sequence>MYGLVNKAVEGLVVSQFGRPTWDRIRKRAGIEDEEFIGMETYPDDVTYRLVGAASEVLGLPPDKVLEAFGEYWTLYTAQEGYGEMFKAGGNSMREFLGNLNAMHGRVELIYPKTILPHFRCEDQADGSWWLHYQSSRQGLAPMVVGLIRGLAKMFGETIEIAQIADRTQGAPEDVFSIRRLA</sequence>
<name>A0ABT7DRT6_9NEIS</name>
<accession>A0ABT7DRT6</accession>
<feature type="domain" description="Heme NO-binding" evidence="1">
    <location>
        <begin position="2"/>
        <end position="162"/>
    </location>
</feature>
<dbReference type="EMBL" id="JARRAF010000002">
    <property type="protein sequence ID" value="MDK2122779.1"/>
    <property type="molecule type" value="Genomic_DNA"/>
</dbReference>
<keyword evidence="3" id="KW-1185">Reference proteome</keyword>
<dbReference type="PANTHER" id="PTHR45655">
    <property type="entry name" value="GUANYLATE CYCLASE SOLUBLE SUBUNIT BETA-2"/>
    <property type="match status" value="1"/>
</dbReference>
<dbReference type="InterPro" id="IPR024096">
    <property type="entry name" value="NO_sig/Golgi_transp_ligand-bd"/>
</dbReference>
<reference evidence="2" key="1">
    <citation type="submission" date="2023-03" db="EMBL/GenBank/DDBJ databases">
        <title>Chitinimonas shenzhenensis gen. nov., sp. nov., a novel member of family Burkholderiaceae isolated from activated sludge collected in Shen Zhen, China.</title>
        <authorList>
            <person name="Wang X."/>
        </authorList>
    </citation>
    <scope>NUCLEOTIDE SEQUENCE</scope>
    <source>
        <strain evidence="2">DQS-5</strain>
    </source>
</reference>
<dbReference type="InterPro" id="IPR011644">
    <property type="entry name" value="Heme_NO-bd"/>
</dbReference>
<gene>
    <name evidence="2" type="ORF">PZA18_01810</name>
</gene>
<dbReference type="Gene3D" id="3.90.1520.10">
    <property type="entry name" value="H-NOX domain"/>
    <property type="match status" value="1"/>
</dbReference>
<proteinExistence type="predicted"/>
<dbReference type="SUPFAM" id="SSF111126">
    <property type="entry name" value="Ligand-binding domain in the NO signalling and Golgi transport"/>
    <property type="match status" value="1"/>
</dbReference>
<dbReference type="RefSeq" id="WP_284099068.1">
    <property type="nucleotide sequence ID" value="NZ_JARRAF010000002.1"/>
</dbReference>
<evidence type="ECO:0000259" key="1">
    <source>
        <dbReference type="Pfam" id="PF07700"/>
    </source>
</evidence>
<protein>
    <submittedName>
        <fullName evidence="2">Heme NO-binding domain-containing protein</fullName>
    </submittedName>
</protein>
<dbReference type="PANTHER" id="PTHR45655:SF13">
    <property type="entry name" value="SOLUBLE GUANYLATE CYCLASE GCY-32-RELATED"/>
    <property type="match status" value="1"/>
</dbReference>
<dbReference type="Pfam" id="PF07700">
    <property type="entry name" value="HNOB"/>
    <property type="match status" value="1"/>
</dbReference>